<comment type="caution">
    <text evidence="2">The sequence shown here is derived from an EMBL/GenBank/DDBJ whole genome shotgun (WGS) entry which is preliminary data.</text>
</comment>
<protein>
    <submittedName>
        <fullName evidence="2">Uncharacterized protein</fullName>
    </submittedName>
</protein>
<feature type="transmembrane region" description="Helical" evidence="1">
    <location>
        <begin position="9"/>
        <end position="30"/>
    </location>
</feature>
<evidence type="ECO:0000313" key="2">
    <source>
        <dbReference type="EMBL" id="MCQ8130566.1"/>
    </source>
</evidence>
<feature type="transmembrane region" description="Helical" evidence="1">
    <location>
        <begin position="94"/>
        <end position="114"/>
    </location>
</feature>
<gene>
    <name evidence="2" type="ORF">NP596_19050</name>
</gene>
<feature type="transmembrane region" description="Helical" evidence="1">
    <location>
        <begin position="188"/>
        <end position="210"/>
    </location>
</feature>
<reference evidence="2 3" key="1">
    <citation type="submission" date="2022-07" db="EMBL/GenBank/DDBJ databases">
        <title>Methylomonas rivi sp. nov., Methylomonas rosea sp. nov., Methylomonas aureus sp. nov. and Methylomonas subterranea sp. nov., four novel methanotrophs isolated from a freshwater creek and the deep terrestrial subsurface.</title>
        <authorList>
            <person name="Abin C."/>
            <person name="Sankaranarayanan K."/>
            <person name="Garner C."/>
            <person name="Sindelar R."/>
            <person name="Kotary K."/>
            <person name="Garner R."/>
            <person name="Barclay S."/>
            <person name="Lawson P."/>
            <person name="Krumholz L."/>
        </authorList>
    </citation>
    <scope>NUCLEOTIDE SEQUENCE [LARGE SCALE GENOMIC DNA]</scope>
    <source>
        <strain evidence="2 3">WSC-6</strain>
    </source>
</reference>
<organism evidence="2 3">
    <name type="scientific">Methylomonas rivi</name>
    <dbReference type="NCBI Taxonomy" id="2952226"/>
    <lineage>
        <taxon>Bacteria</taxon>
        <taxon>Pseudomonadati</taxon>
        <taxon>Pseudomonadota</taxon>
        <taxon>Gammaproteobacteria</taxon>
        <taxon>Methylococcales</taxon>
        <taxon>Methylococcaceae</taxon>
        <taxon>Methylomonas</taxon>
    </lineage>
</organism>
<feature type="transmembrane region" description="Helical" evidence="1">
    <location>
        <begin position="400"/>
        <end position="419"/>
    </location>
</feature>
<feature type="transmembrane region" description="Helical" evidence="1">
    <location>
        <begin position="265"/>
        <end position="285"/>
    </location>
</feature>
<dbReference type="RefSeq" id="WP_256616987.1">
    <property type="nucleotide sequence ID" value="NZ_JANIBK010000180.1"/>
</dbReference>
<evidence type="ECO:0000256" key="1">
    <source>
        <dbReference type="SAM" id="Phobius"/>
    </source>
</evidence>
<feature type="transmembrane region" description="Helical" evidence="1">
    <location>
        <begin position="217"/>
        <end position="233"/>
    </location>
</feature>
<name>A0ABT1UBV2_9GAMM</name>
<dbReference type="Proteomes" id="UP001524586">
    <property type="component" value="Unassembled WGS sequence"/>
</dbReference>
<dbReference type="EMBL" id="JANIBK010000180">
    <property type="protein sequence ID" value="MCQ8130566.1"/>
    <property type="molecule type" value="Genomic_DNA"/>
</dbReference>
<keyword evidence="1" id="KW-1133">Transmembrane helix</keyword>
<feature type="transmembrane region" description="Helical" evidence="1">
    <location>
        <begin position="341"/>
        <end position="365"/>
    </location>
</feature>
<feature type="transmembrane region" description="Helical" evidence="1">
    <location>
        <begin position="121"/>
        <end position="140"/>
    </location>
</feature>
<sequence>MRPYTSLRFFYVLILALAFPMLDMLTAWLYGNGLSQAGVLRVLRDFSIAAVALLCLCTVRVPRLLALPIVLYFAFVALYLAVGLAEAVPARIALPSAGTLVLPVLLFLAGYYCLRFERELRVVLSVWILLGLGSTVFGSWEIEHTEFWIDTVHLPEYMVDVKRVEVGLDPETRLPWNFFRNMEKERRAAGLLAAPLAQGTFLAAVSVMALALLARRWRLAAVLLTGMMGFGIWQSGTRGAMIAECIGVLGVLAANSGLLRTRRGIRWAAAAVLGGTALWLFYRAIDSSLSVYDSSTVGHRDALLRNLEEFSRVWLFGEGVGRQGAIAAQSRAAVIGGGEGAFFSIAFQLGLPGALVFLWFYMNCIRLLAADDGGERGLAWASAVLLAAFSTTFVSSDHILTLSGMAAPWLMAGGALRAARLSRLSALAPERDRRVPVADCR</sequence>
<keyword evidence="3" id="KW-1185">Reference proteome</keyword>
<accession>A0ABT1UBV2</accession>
<feature type="transmembrane region" description="Helical" evidence="1">
    <location>
        <begin position="64"/>
        <end position="82"/>
    </location>
</feature>
<keyword evidence="1" id="KW-0472">Membrane</keyword>
<feature type="transmembrane region" description="Helical" evidence="1">
    <location>
        <begin position="239"/>
        <end position="258"/>
    </location>
</feature>
<keyword evidence="1" id="KW-0812">Transmembrane</keyword>
<feature type="transmembrane region" description="Helical" evidence="1">
    <location>
        <begin position="377"/>
        <end position="394"/>
    </location>
</feature>
<proteinExistence type="predicted"/>
<feature type="transmembrane region" description="Helical" evidence="1">
    <location>
        <begin position="42"/>
        <end position="59"/>
    </location>
</feature>
<evidence type="ECO:0000313" key="3">
    <source>
        <dbReference type="Proteomes" id="UP001524586"/>
    </source>
</evidence>